<proteinExistence type="predicted"/>
<dbReference type="RefSeq" id="WP_105332782.1">
    <property type="nucleotide sequence ID" value="NZ_PUHY01000015.1"/>
</dbReference>
<sequence>MILYFTADLMSTSRVQGPANAQGISLKVIGSKKGLIDTIDDDTTALVVDLNPPARDAISAIQEAKAKRPDLHVLVHGPHVQVDLLAQAKDAGAEVLTNGQFHQQVGSILAQLAAR</sequence>
<organism evidence="1 2">
    <name type="scientific">Blastopirellula marina</name>
    <dbReference type="NCBI Taxonomy" id="124"/>
    <lineage>
        <taxon>Bacteria</taxon>
        <taxon>Pseudomonadati</taxon>
        <taxon>Planctomycetota</taxon>
        <taxon>Planctomycetia</taxon>
        <taxon>Pirellulales</taxon>
        <taxon>Pirellulaceae</taxon>
        <taxon>Blastopirellula</taxon>
    </lineage>
</organism>
<dbReference type="Proteomes" id="UP000238322">
    <property type="component" value="Unassembled WGS sequence"/>
</dbReference>
<evidence type="ECO:0000313" key="1">
    <source>
        <dbReference type="EMBL" id="PQO29588.1"/>
    </source>
</evidence>
<dbReference type="EMBL" id="PUHY01000015">
    <property type="protein sequence ID" value="PQO29588.1"/>
    <property type="molecule type" value="Genomic_DNA"/>
</dbReference>
<protein>
    <submittedName>
        <fullName evidence="1">Uncharacterized protein</fullName>
    </submittedName>
</protein>
<name>A0A2S8FBP7_9BACT</name>
<gene>
    <name evidence="1" type="ORF">C5Y83_26380</name>
</gene>
<dbReference type="AlphaFoldDB" id="A0A2S8FBP7"/>
<comment type="caution">
    <text evidence="1">The sequence shown here is derived from an EMBL/GenBank/DDBJ whole genome shotgun (WGS) entry which is preliminary data.</text>
</comment>
<evidence type="ECO:0000313" key="2">
    <source>
        <dbReference type="Proteomes" id="UP000238322"/>
    </source>
</evidence>
<reference evidence="1 2" key="1">
    <citation type="submission" date="2018-02" db="EMBL/GenBank/DDBJ databases">
        <title>Comparative genomes isolates from brazilian mangrove.</title>
        <authorList>
            <person name="Araujo J.E."/>
            <person name="Taketani R.G."/>
            <person name="Silva M.C.P."/>
            <person name="Loureco M.V."/>
            <person name="Andreote F.D."/>
        </authorList>
    </citation>
    <scope>NUCLEOTIDE SEQUENCE [LARGE SCALE GENOMIC DNA]</scope>
    <source>
        <strain evidence="1 2">Hex-1 MGV</strain>
    </source>
</reference>
<dbReference type="OrthoDB" id="277630at2"/>
<accession>A0A2S8FBP7</accession>